<organism evidence="6">
    <name type="scientific">marine sediment metagenome</name>
    <dbReference type="NCBI Taxonomy" id="412755"/>
    <lineage>
        <taxon>unclassified sequences</taxon>
        <taxon>metagenomes</taxon>
        <taxon>ecological metagenomes</taxon>
    </lineage>
</organism>
<dbReference type="InterPro" id="IPR050465">
    <property type="entry name" value="UPF0194_transport"/>
</dbReference>
<feature type="compositionally biased region" description="Low complexity" evidence="4">
    <location>
        <begin position="36"/>
        <end position="57"/>
    </location>
</feature>
<keyword evidence="2 3" id="KW-0175">Coiled coil</keyword>
<feature type="coiled-coil region" evidence="3">
    <location>
        <begin position="187"/>
        <end position="214"/>
    </location>
</feature>
<dbReference type="PANTHER" id="PTHR32347">
    <property type="entry name" value="EFFLUX SYSTEM COMPONENT YKNX-RELATED"/>
    <property type="match status" value="1"/>
</dbReference>
<feature type="region of interest" description="Disordered" evidence="4">
    <location>
        <begin position="34"/>
        <end position="57"/>
    </location>
</feature>
<dbReference type="Gene3D" id="2.40.420.20">
    <property type="match status" value="1"/>
</dbReference>
<sequence>MRSTCCLVLVALLALIVSPATADRPPLEVVPKAATDEAQPASAPAAEPETKPAPETFTVEPKRLKIEIDLKGVFEAARMTPVSLEPKVWSALVVERAAPPGTVVKKGDQLLWLRMRDIDQQLADTEASSALTALALKQAKESLRFAEAASPDAVTWAQRSKRIADEQYQDFLDLVIPYEDRYYVLDGRGLALRLEAAEEEVKQLRQMYKADELVDDTEAIVLKRNEYFLDRTRIDSKVSDMRHTRRKDRDFLRRRETEAKNHKDAEIAWDKAQMLLPMQMEEKRLKIKKMLYDQAKADRKLVELKADREMMVVRAPADGIVYYGKCLRGAWPTAGQMDGKLRRGGRIGSLEVFMTLVQPEGMLIRAQAGESDLHNLKVDQAAKITPTGYPTQKLQGKVTDVIILPPGAGQFTVKIAIDGDVGPVTPGMTCGLKLVAYDKADALLAPAKAVFHEDDDEDLRYVYVQRGEETVKQSVTVGRSKGDDVEIVEGLAAGDVILLDKPDEPK</sequence>
<dbReference type="InterPro" id="IPR058627">
    <property type="entry name" value="MdtA-like_C"/>
</dbReference>
<proteinExistence type="predicted"/>
<feature type="domain" description="Multidrug resistance protein MdtA-like C-terminal permuted SH3" evidence="5">
    <location>
        <begin position="441"/>
        <end position="500"/>
    </location>
</feature>
<dbReference type="Gene3D" id="2.40.30.170">
    <property type="match status" value="1"/>
</dbReference>
<gene>
    <name evidence="6" type="ORF">LCGC14_0181550</name>
</gene>
<dbReference type="EMBL" id="LAZR01000073">
    <property type="protein sequence ID" value="KKN95087.1"/>
    <property type="molecule type" value="Genomic_DNA"/>
</dbReference>
<dbReference type="Pfam" id="PF25967">
    <property type="entry name" value="RND-MFP_C"/>
    <property type="match status" value="1"/>
</dbReference>
<evidence type="ECO:0000259" key="5">
    <source>
        <dbReference type="Pfam" id="PF25967"/>
    </source>
</evidence>
<evidence type="ECO:0000256" key="1">
    <source>
        <dbReference type="ARBA" id="ARBA00004196"/>
    </source>
</evidence>
<dbReference type="AlphaFoldDB" id="A0A0F9V5V9"/>
<reference evidence="6" key="1">
    <citation type="journal article" date="2015" name="Nature">
        <title>Complex archaea that bridge the gap between prokaryotes and eukaryotes.</title>
        <authorList>
            <person name="Spang A."/>
            <person name="Saw J.H."/>
            <person name="Jorgensen S.L."/>
            <person name="Zaremba-Niedzwiedzka K."/>
            <person name="Martijn J."/>
            <person name="Lind A.E."/>
            <person name="van Eijk R."/>
            <person name="Schleper C."/>
            <person name="Guy L."/>
            <person name="Ettema T.J."/>
        </authorList>
    </citation>
    <scope>NUCLEOTIDE SEQUENCE</scope>
</reference>
<protein>
    <recommendedName>
        <fullName evidence="5">Multidrug resistance protein MdtA-like C-terminal permuted SH3 domain-containing protein</fullName>
    </recommendedName>
</protein>
<dbReference type="GO" id="GO:0030313">
    <property type="term" value="C:cell envelope"/>
    <property type="evidence" value="ECO:0007669"/>
    <property type="project" value="UniProtKB-SubCell"/>
</dbReference>
<evidence type="ECO:0000256" key="3">
    <source>
        <dbReference type="SAM" id="Coils"/>
    </source>
</evidence>
<dbReference type="PANTHER" id="PTHR32347:SF14">
    <property type="entry name" value="EFFLUX SYSTEM COMPONENT YKNX-RELATED"/>
    <property type="match status" value="1"/>
</dbReference>
<evidence type="ECO:0000313" key="6">
    <source>
        <dbReference type="EMBL" id="KKN95087.1"/>
    </source>
</evidence>
<evidence type="ECO:0000256" key="4">
    <source>
        <dbReference type="SAM" id="MobiDB-lite"/>
    </source>
</evidence>
<comment type="subcellular location">
    <subcellularLocation>
        <location evidence="1">Cell envelope</location>
    </subcellularLocation>
</comment>
<name>A0A0F9V5V9_9ZZZZ</name>
<evidence type="ECO:0000256" key="2">
    <source>
        <dbReference type="ARBA" id="ARBA00023054"/>
    </source>
</evidence>
<accession>A0A0F9V5V9</accession>
<comment type="caution">
    <text evidence="6">The sequence shown here is derived from an EMBL/GenBank/DDBJ whole genome shotgun (WGS) entry which is preliminary data.</text>
</comment>